<sequence>MNTLVNAGEGAGRSMDNSLIIALDFANRNEVEQFLQPFNGKQLFVKVGMELFYQEGPEIVHYLKGNGHRIFLDLKLHDIPNTVKSAMKGLARLECDLVNVHAAGGKEMMRAALEGLDEGTTAGRMRPSCIAVTQLTSTSEDQMNKEQLISVPLETSVLHYASLAKEAGLDGVVCSAWEANPIREKLGDSFYTVTPGIRMEEDNTGDQKRIATPEFARDAGVSSIVVGRSITRSTDPVNSYEKWLDAWRRVQL</sequence>
<dbReference type="InterPro" id="IPR014732">
    <property type="entry name" value="OMPdecase"/>
</dbReference>
<dbReference type="PROSITE" id="PS00156">
    <property type="entry name" value="OMPDECASE"/>
    <property type="match status" value="1"/>
</dbReference>
<dbReference type="InterPro" id="IPR001754">
    <property type="entry name" value="OMPdeCOase_dom"/>
</dbReference>
<dbReference type="InterPro" id="IPR011060">
    <property type="entry name" value="RibuloseP-bd_barrel"/>
</dbReference>
<feature type="active site" description="For OMPdecase activity" evidence="10">
    <location>
        <position position="73"/>
    </location>
</feature>
<accession>A0A852TCZ0</accession>
<comment type="pathway">
    <text evidence="2 9 12">Pyrimidine metabolism; UMP biosynthesis via de novo pathway; UMP from orotate: step 2/2.</text>
</comment>
<dbReference type="Proteomes" id="UP000548423">
    <property type="component" value="Unassembled WGS sequence"/>
</dbReference>
<evidence type="ECO:0000256" key="9">
    <source>
        <dbReference type="HAMAP-Rule" id="MF_01200"/>
    </source>
</evidence>
<dbReference type="NCBIfam" id="TIGR01740">
    <property type="entry name" value="pyrF"/>
    <property type="match status" value="1"/>
</dbReference>
<evidence type="ECO:0000256" key="11">
    <source>
        <dbReference type="PIRSR" id="PIRSR614732-2"/>
    </source>
</evidence>
<dbReference type="FunFam" id="3.20.20.70:FF:000015">
    <property type="entry name" value="Orotidine 5'-phosphate decarboxylase"/>
    <property type="match status" value="1"/>
</dbReference>
<comment type="catalytic activity">
    <reaction evidence="7 9 12">
        <text>orotidine 5'-phosphate + H(+) = UMP + CO2</text>
        <dbReference type="Rhea" id="RHEA:11596"/>
        <dbReference type="ChEBI" id="CHEBI:15378"/>
        <dbReference type="ChEBI" id="CHEBI:16526"/>
        <dbReference type="ChEBI" id="CHEBI:57538"/>
        <dbReference type="ChEBI" id="CHEBI:57865"/>
        <dbReference type="EC" id="4.1.1.23"/>
    </reaction>
</comment>
<dbReference type="InterPro" id="IPR018089">
    <property type="entry name" value="OMPdecase_AS"/>
</dbReference>
<dbReference type="GO" id="GO:0044205">
    <property type="term" value="P:'de novo' UMP biosynthetic process"/>
    <property type="evidence" value="ECO:0007669"/>
    <property type="project" value="UniProtKB-UniRule"/>
</dbReference>
<feature type="active site" description="For OMPdecase activity" evidence="10">
    <location>
        <position position="78"/>
    </location>
</feature>
<evidence type="ECO:0000256" key="4">
    <source>
        <dbReference type="ARBA" id="ARBA00022793"/>
    </source>
</evidence>
<evidence type="ECO:0000256" key="2">
    <source>
        <dbReference type="ARBA" id="ARBA00004861"/>
    </source>
</evidence>
<dbReference type="AlphaFoldDB" id="A0A852TCZ0"/>
<proteinExistence type="inferred from homology"/>
<evidence type="ECO:0000256" key="3">
    <source>
        <dbReference type="ARBA" id="ARBA00011738"/>
    </source>
</evidence>
<evidence type="ECO:0000256" key="8">
    <source>
        <dbReference type="ARBA" id="ARBA00061012"/>
    </source>
</evidence>
<dbReference type="PANTHER" id="PTHR32119:SF2">
    <property type="entry name" value="OROTIDINE 5'-PHOSPHATE DECARBOXYLASE"/>
    <property type="match status" value="1"/>
</dbReference>
<dbReference type="Gene3D" id="3.20.20.70">
    <property type="entry name" value="Aldolase class I"/>
    <property type="match status" value="1"/>
</dbReference>
<dbReference type="GO" id="GO:0004590">
    <property type="term" value="F:orotidine-5'-phosphate decarboxylase activity"/>
    <property type="evidence" value="ECO:0007669"/>
    <property type="project" value="UniProtKB-UniRule"/>
</dbReference>
<dbReference type="UniPathway" id="UPA00070">
    <property type="reaction ID" value="UER00120"/>
</dbReference>
<dbReference type="GO" id="GO:0006207">
    <property type="term" value="P:'de novo' pyrimidine nucleobase biosynthetic process"/>
    <property type="evidence" value="ECO:0007669"/>
    <property type="project" value="InterPro"/>
</dbReference>
<dbReference type="EC" id="4.1.1.23" evidence="9"/>
<dbReference type="GO" id="GO:0005829">
    <property type="term" value="C:cytosol"/>
    <property type="evidence" value="ECO:0007669"/>
    <property type="project" value="TreeGrafter"/>
</dbReference>
<evidence type="ECO:0000313" key="15">
    <source>
        <dbReference type="Proteomes" id="UP000548423"/>
    </source>
</evidence>
<evidence type="ECO:0000259" key="13">
    <source>
        <dbReference type="SMART" id="SM00934"/>
    </source>
</evidence>
<evidence type="ECO:0000256" key="6">
    <source>
        <dbReference type="ARBA" id="ARBA00023239"/>
    </source>
</evidence>
<dbReference type="InterPro" id="IPR047596">
    <property type="entry name" value="OMPdecase_bac"/>
</dbReference>
<gene>
    <name evidence="9" type="primary">pyrF</name>
    <name evidence="14" type="ORF">F4694_002011</name>
</gene>
<protein>
    <recommendedName>
        <fullName evidence="9">Orotidine 5'-phosphate decarboxylase</fullName>
        <ecNumber evidence="9">4.1.1.23</ecNumber>
    </recommendedName>
    <alternativeName>
        <fullName evidence="9">OMP decarboxylase</fullName>
        <shortName evidence="9">OMPDCase</shortName>
        <shortName evidence="9">OMPdecase</shortName>
    </alternativeName>
</protein>
<reference evidence="15" key="1">
    <citation type="submission" date="2020-07" db="EMBL/GenBank/DDBJ databases">
        <authorList>
            <person name="Partida-Martinez L."/>
            <person name="Huntemann M."/>
            <person name="Clum A."/>
            <person name="Wang J."/>
            <person name="Palaniappan K."/>
            <person name="Ritter S."/>
            <person name="Chen I.-M."/>
            <person name="Stamatis D."/>
            <person name="Reddy T."/>
            <person name="O'Malley R."/>
            <person name="Daum C."/>
            <person name="Shapiro N."/>
            <person name="Ivanova N."/>
            <person name="Kyrpides N."/>
            <person name="Woyke T."/>
        </authorList>
    </citation>
    <scope>NUCLEOTIDE SEQUENCE [LARGE SCALE GENOMIC DNA]</scope>
    <source>
        <strain evidence="15">AT2.8</strain>
    </source>
</reference>
<evidence type="ECO:0000256" key="5">
    <source>
        <dbReference type="ARBA" id="ARBA00022975"/>
    </source>
</evidence>
<feature type="binding site" evidence="9 11">
    <location>
        <position position="228"/>
    </location>
    <ligand>
        <name>substrate</name>
    </ligand>
</feature>
<feature type="binding site" evidence="9 11">
    <location>
        <position position="227"/>
    </location>
    <ligand>
        <name>substrate</name>
    </ligand>
</feature>
<feature type="binding site" evidence="9 11">
    <location>
        <position position="136"/>
    </location>
    <ligand>
        <name>substrate</name>
    </ligand>
</feature>
<dbReference type="PANTHER" id="PTHR32119">
    <property type="entry name" value="OROTIDINE 5'-PHOSPHATE DECARBOXYLASE"/>
    <property type="match status" value="1"/>
</dbReference>
<organism evidence="14 15">
    <name type="scientific">Neobacillus niacini</name>
    <dbReference type="NCBI Taxonomy" id="86668"/>
    <lineage>
        <taxon>Bacteria</taxon>
        <taxon>Bacillati</taxon>
        <taxon>Bacillota</taxon>
        <taxon>Bacilli</taxon>
        <taxon>Bacillales</taxon>
        <taxon>Bacillaceae</taxon>
        <taxon>Neobacillus</taxon>
    </lineage>
</organism>
<feature type="binding site" evidence="9">
    <location>
        <begin position="73"/>
        <end position="82"/>
    </location>
    <ligand>
        <name>substrate</name>
    </ligand>
</feature>
<reference evidence="15" key="2">
    <citation type="submission" date="2020-08" db="EMBL/GenBank/DDBJ databases">
        <title>The Agave Microbiome: Exploring the role of microbial communities in plant adaptations to desert environments.</title>
        <authorList>
            <person name="Partida-Martinez L.P."/>
        </authorList>
    </citation>
    <scope>NUCLEOTIDE SEQUENCE [LARGE SCALE GENOMIC DNA]</scope>
    <source>
        <strain evidence="15">AT2.8</strain>
    </source>
</reference>
<comment type="function">
    <text evidence="1 9">Catalyzes the decarboxylation of orotidine 5'-monophosphate (OMP) to uridine 5'-monophosphate (UMP).</text>
</comment>
<feature type="binding site" evidence="9 11">
    <location>
        <position position="46"/>
    </location>
    <ligand>
        <name>substrate</name>
    </ligand>
</feature>
<evidence type="ECO:0000256" key="1">
    <source>
        <dbReference type="ARBA" id="ARBA00002356"/>
    </source>
</evidence>
<dbReference type="CDD" id="cd04725">
    <property type="entry name" value="OMP_decarboxylase_like"/>
    <property type="match status" value="1"/>
</dbReference>
<dbReference type="SMART" id="SM00934">
    <property type="entry name" value="OMPdecase"/>
    <property type="match status" value="1"/>
</dbReference>
<keyword evidence="4 9" id="KW-0210">Decarboxylase</keyword>
<dbReference type="NCBIfam" id="NF001273">
    <property type="entry name" value="PRK00230.1"/>
    <property type="match status" value="1"/>
</dbReference>
<dbReference type="HAMAP" id="MF_01200_B">
    <property type="entry name" value="OMPdecase_type1_B"/>
    <property type="match status" value="1"/>
</dbReference>
<evidence type="ECO:0000256" key="7">
    <source>
        <dbReference type="ARBA" id="ARBA00049157"/>
    </source>
</evidence>
<keyword evidence="6 9" id="KW-0456">Lyase</keyword>
<feature type="binding site" evidence="9 11">
    <location>
        <position position="24"/>
    </location>
    <ligand>
        <name>substrate</name>
    </ligand>
</feature>
<dbReference type="SUPFAM" id="SSF51366">
    <property type="entry name" value="Ribulose-phoshate binding barrel"/>
    <property type="match status" value="1"/>
</dbReference>
<feature type="binding site" evidence="9 11">
    <location>
        <position position="207"/>
    </location>
    <ligand>
        <name>substrate</name>
    </ligand>
</feature>
<feature type="active site" description="Proton donor" evidence="9">
    <location>
        <position position="75"/>
    </location>
</feature>
<comment type="similarity">
    <text evidence="8 9">Belongs to the OMP decarboxylase family. Type 1 subfamily.</text>
</comment>
<comment type="caution">
    <text evidence="14">The sequence shown here is derived from an EMBL/GenBank/DDBJ whole genome shotgun (WGS) entry which is preliminary data.</text>
</comment>
<evidence type="ECO:0000313" key="14">
    <source>
        <dbReference type="EMBL" id="NYE05258.1"/>
    </source>
</evidence>
<dbReference type="EMBL" id="JACCBX010000004">
    <property type="protein sequence ID" value="NYE05258.1"/>
    <property type="molecule type" value="Genomic_DNA"/>
</dbReference>
<feature type="active site" description="For OMPdecase activity" evidence="10">
    <location>
        <position position="75"/>
    </location>
</feature>
<evidence type="ECO:0000256" key="10">
    <source>
        <dbReference type="PIRSR" id="PIRSR614732-1"/>
    </source>
</evidence>
<keyword evidence="5 9" id="KW-0665">Pyrimidine biosynthesis</keyword>
<feature type="binding site" evidence="9 11">
    <location>
        <position position="198"/>
    </location>
    <ligand>
        <name>substrate</name>
    </ligand>
</feature>
<comment type="subunit">
    <text evidence="3 9">Homodimer.</text>
</comment>
<name>A0A852TCZ0_9BACI</name>
<dbReference type="Pfam" id="PF00215">
    <property type="entry name" value="OMPdecase"/>
    <property type="match status" value="1"/>
</dbReference>
<evidence type="ECO:0000256" key="12">
    <source>
        <dbReference type="RuleBase" id="RU000512"/>
    </source>
</evidence>
<dbReference type="InterPro" id="IPR013785">
    <property type="entry name" value="Aldolase_TIM"/>
</dbReference>
<feature type="domain" description="Orotidine 5'-phosphate decarboxylase" evidence="13">
    <location>
        <begin position="18"/>
        <end position="243"/>
    </location>
</feature>